<evidence type="ECO:0000313" key="8">
    <source>
        <dbReference type="Proteomes" id="UP000077342"/>
    </source>
</evidence>
<evidence type="ECO:0000256" key="1">
    <source>
        <dbReference type="ARBA" id="ARBA00022741"/>
    </source>
</evidence>
<dbReference type="PANTHER" id="PTHR10799">
    <property type="entry name" value="SNF2/RAD54 HELICASE FAMILY"/>
    <property type="match status" value="1"/>
</dbReference>
<evidence type="ECO:0000256" key="4">
    <source>
        <dbReference type="ARBA" id="ARBA00022840"/>
    </source>
</evidence>
<evidence type="ECO:0008006" key="9">
    <source>
        <dbReference type="Google" id="ProtNLM"/>
    </source>
</evidence>
<sequence length="627" mass="68522">MSVVPGTVRRKQMRTWSPGGLMTVTIAAGETSATELSAYLPLLARLRNGARAQPDWPAIVDDAVKVWARPGFDTFLAMPRLRFEPFDYQLRAARTVLQRMRGRGILADEVGLGKTIEAGLVTSELRMRGLADRVLVVVPAGLIDQWRDELERKFGLPTTIVQSGSTPAAELGMDRPVTIASLAAARRDPLLGRLTDTDWDLVIFDEAHRLRNPRSASGKLARCLRARYLLMLTATPVENKLSDLYQLVSLVAPGLLGTPAQFRAKHGAASVDSRPHNLEELRARTKEVMVRHRRSEVAVMLPPRLAETILVTPGADEAGLYADVVRRVRAAATGSERSRLALRGLTRLAGSSPGAAAPTLVKLGWNDLAERARAIREPDKVRVLVELLGRHVRRSEKVLVFTGFRQTLDVLTAAVERAGLSSALYHGSLTRTEKEAAIAAFRADTPILLSTESAGEGRNLQFCHVMVNFDLPWNPMQIEQRLGRLHRVGQEHDVTLTNLVCRGTVEQKVMHVLEAKINLFELVVGELDMILGRIDDDFDFENEVFDAFVDAVDDDEFERRLDVLGNALAEARRSYVKSREDVDLLVATASAAQPGAAGRRSAVPVATASAAQPGAAGRRSAVPGAAS</sequence>
<dbReference type="Proteomes" id="UP000077342">
    <property type="component" value="Unassembled WGS sequence"/>
</dbReference>
<dbReference type="PROSITE" id="PS51194">
    <property type="entry name" value="HELICASE_CTER"/>
    <property type="match status" value="1"/>
</dbReference>
<dbReference type="GO" id="GO:0005524">
    <property type="term" value="F:ATP binding"/>
    <property type="evidence" value="ECO:0007669"/>
    <property type="project" value="UniProtKB-KW"/>
</dbReference>
<dbReference type="InterPro" id="IPR049730">
    <property type="entry name" value="SNF2/RAD54-like_C"/>
</dbReference>
<feature type="domain" description="Helicase C-terminal" evidence="6">
    <location>
        <begin position="379"/>
        <end position="530"/>
    </location>
</feature>
<keyword evidence="1" id="KW-0547">Nucleotide-binding</keyword>
<dbReference type="Pfam" id="PF00176">
    <property type="entry name" value="SNF2-rel_dom"/>
    <property type="match status" value="1"/>
</dbReference>
<dbReference type="PROSITE" id="PS51192">
    <property type="entry name" value="HELICASE_ATP_BIND_1"/>
    <property type="match status" value="1"/>
</dbReference>
<keyword evidence="3" id="KW-0347">Helicase</keyword>
<keyword evidence="2" id="KW-0378">Hydrolase</keyword>
<evidence type="ECO:0000313" key="7">
    <source>
        <dbReference type="EMBL" id="KZS58046.1"/>
    </source>
</evidence>
<dbReference type="SUPFAM" id="SSF52540">
    <property type="entry name" value="P-loop containing nucleoside triphosphate hydrolases"/>
    <property type="match status" value="2"/>
</dbReference>
<comment type="caution">
    <text evidence="7">The sequence shown here is derived from an EMBL/GenBank/DDBJ whole genome shotgun (WGS) entry which is preliminary data.</text>
</comment>
<dbReference type="Gene3D" id="3.40.50.10810">
    <property type="entry name" value="Tandem AAA-ATPase domain"/>
    <property type="match status" value="1"/>
</dbReference>
<gene>
    <name evidence="7" type="ORF">A4G28_05470</name>
</gene>
<dbReference type="InterPro" id="IPR014001">
    <property type="entry name" value="Helicase_ATP-bd"/>
</dbReference>
<dbReference type="SMART" id="SM00490">
    <property type="entry name" value="HELICc"/>
    <property type="match status" value="1"/>
</dbReference>
<evidence type="ECO:0000256" key="2">
    <source>
        <dbReference type="ARBA" id="ARBA00022801"/>
    </source>
</evidence>
<dbReference type="Pfam" id="PF00271">
    <property type="entry name" value="Helicase_C"/>
    <property type="match status" value="1"/>
</dbReference>
<keyword evidence="4" id="KW-0067">ATP-binding</keyword>
<dbReference type="InterPro" id="IPR038718">
    <property type="entry name" value="SNF2-like_sf"/>
</dbReference>
<dbReference type="InterPro" id="IPR057342">
    <property type="entry name" value="DEXDc_RapA"/>
</dbReference>
<dbReference type="AlphaFoldDB" id="A0A163W6L9"/>
<name>A0A163W6L9_9MYCO</name>
<reference evidence="8" key="1">
    <citation type="submission" date="2016-04" db="EMBL/GenBank/DDBJ databases">
        <authorList>
            <person name="Strapagiel D."/>
            <person name="Borowka P."/>
            <person name="Marciniak B."/>
            <person name="Bakula Z."/>
            <person name="Van Ingen J."/>
            <person name="Safianowska A."/>
            <person name="Dziadek J."/>
            <person name="Jagielski T."/>
        </authorList>
    </citation>
    <scope>NUCLEOTIDE SEQUENCE [LARGE SCALE GENOMIC DNA]</scope>
    <source>
        <strain evidence="8">1010001458</strain>
    </source>
</reference>
<protein>
    <recommendedName>
        <fullName evidence="9">Helicase SNF2</fullName>
    </recommendedName>
</protein>
<dbReference type="EMBL" id="LWCI01000154">
    <property type="protein sequence ID" value="KZS58046.1"/>
    <property type="molecule type" value="Genomic_DNA"/>
</dbReference>
<proteinExistence type="predicted"/>
<accession>A0A163W6L9</accession>
<dbReference type="CDD" id="cd18793">
    <property type="entry name" value="SF2_C_SNF"/>
    <property type="match status" value="1"/>
</dbReference>
<evidence type="ECO:0000259" key="6">
    <source>
        <dbReference type="PROSITE" id="PS51194"/>
    </source>
</evidence>
<dbReference type="GO" id="GO:0004386">
    <property type="term" value="F:helicase activity"/>
    <property type="evidence" value="ECO:0007669"/>
    <property type="project" value="UniProtKB-KW"/>
</dbReference>
<evidence type="ECO:0000259" key="5">
    <source>
        <dbReference type="PROSITE" id="PS51192"/>
    </source>
</evidence>
<evidence type="ECO:0000256" key="3">
    <source>
        <dbReference type="ARBA" id="ARBA00022806"/>
    </source>
</evidence>
<dbReference type="GO" id="GO:0016787">
    <property type="term" value="F:hydrolase activity"/>
    <property type="evidence" value="ECO:0007669"/>
    <property type="project" value="UniProtKB-KW"/>
</dbReference>
<dbReference type="SMART" id="SM00487">
    <property type="entry name" value="DEXDc"/>
    <property type="match status" value="1"/>
</dbReference>
<keyword evidence="8" id="KW-1185">Reference proteome</keyword>
<dbReference type="CDD" id="cd18011">
    <property type="entry name" value="DEXDc_RapA"/>
    <property type="match status" value="1"/>
</dbReference>
<organism evidence="7 8">
    <name type="scientific">Mycobacterium ostraviense</name>
    <dbReference type="NCBI Taxonomy" id="2738409"/>
    <lineage>
        <taxon>Bacteria</taxon>
        <taxon>Bacillati</taxon>
        <taxon>Actinomycetota</taxon>
        <taxon>Actinomycetes</taxon>
        <taxon>Mycobacteriales</taxon>
        <taxon>Mycobacteriaceae</taxon>
        <taxon>Mycobacterium</taxon>
    </lineage>
</organism>
<dbReference type="InterPro" id="IPR001650">
    <property type="entry name" value="Helicase_C-like"/>
</dbReference>
<dbReference type="Gene3D" id="3.40.50.300">
    <property type="entry name" value="P-loop containing nucleotide triphosphate hydrolases"/>
    <property type="match status" value="1"/>
</dbReference>
<dbReference type="InterPro" id="IPR000330">
    <property type="entry name" value="SNF2_N"/>
</dbReference>
<feature type="domain" description="Helicase ATP-binding" evidence="5">
    <location>
        <begin position="95"/>
        <end position="254"/>
    </location>
</feature>
<dbReference type="InterPro" id="IPR027417">
    <property type="entry name" value="P-loop_NTPase"/>
</dbReference>